<keyword evidence="1" id="KW-0732">Signal</keyword>
<dbReference type="Proteomes" id="UP000632063">
    <property type="component" value="Unassembled WGS sequence"/>
</dbReference>
<feature type="signal peptide" evidence="1">
    <location>
        <begin position="1"/>
        <end position="40"/>
    </location>
</feature>
<evidence type="ECO:0000313" key="4">
    <source>
        <dbReference type="Proteomes" id="UP000632063"/>
    </source>
</evidence>
<proteinExistence type="predicted"/>
<comment type="caution">
    <text evidence="3">The sequence shown here is derived from an EMBL/GenBank/DDBJ whole genome shotgun (WGS) entry which is preliminary data.</text>
</comment>
<feature type="chain" id="PRO_5046896127" evidence="1">
    <location>
        <begin position="41"/>
        <end position="118"/>
    </location>
</feature>
<evidence type="ECO:0000259" key="2">
    <source>
        <dbReference type="Pfam" id="PF03413"/>
    </source>
</evidence>
<dbReference type="EMBL" id="JACYXI010000013">
    <property type="protein sequence ID" value="MBD8893547.1"/>
    <property type="molecule type" value="Genomic_DNA"/>
</dbReference>
<dbReference type="RefSeq" id="WP_192149666.1">
    <property type="nucleotide sequence ID" value="NZ_JACYXI010000013.1"/>
</dbReference>
<gene>
    <name evidence="3" type="ORF">IG616_18525</name>
</gene>
<feature type="domain" description="PepSY" evidence="2">
    <location>
        <begin position="60"/>
        <end position="116"/>
    </location>
</feature>
<organism evidence="3 4">
    <name type="scientific">Roseibium litorale</name>
    <dbReference type="NCBI Taxonomy" id="2803841"/>
    <lineage>
        <taxon>Bacteria</taxon>
        <taxon>Pseudomonadati</taxon>
        <taxon>Pseudomonadota</taxon>
        <taxon>Alphaproteobacteria</taxon>
        <taxon>Hyphomicrobiales</taxon>
        <taxon>Stappiaceae</taxon>
        <taxon>Roseibium</taxon>
    </lineage>
</organism>
<evidence type="ECO:0000313" key="3">
    <source>
        <dbReference type="EMBL" id="MBD8893547.1"/>
    </source>
</evidence>
<dbReference type="Pfam" id="PF03413">
    <property type="entry name" value="PepSY"/>
    <property type="match status" value="1"/>
</dbReference>
<reference evidence="4" key="1">
    <citation type="submission" date="2020-09" db="EMBL/GenBank/DDBJ databases">
        <title>The genome sequence of strain Labrenzia suaedae 4C16A.</title>
        <authorList>
            <person name="Liu Y."/>
        </authorList>
    </citation>
    <scope>NUCLEOTIDE SEQUENCE [LARGE SCALE GENOMIC DNA]</scope>
    <source>
        <strain evidence="4">4C16A</strain>
    </source>
</reference>
<evidence type="ECO:0000256" key="1">
    <source>
        <dbReference type="SAM" id="SignalP"/>
    </source>
</evidence>
<sequence>MTLASAFPPPVSARPRRTALYACLLLAVTMLGAGVQTANADDEDHERARHAVEADKVRPLAEILSKVRPSLPGRIIGTEFEEEHGRYVYEFKVISPSGRVREIYVDAASGAILSEEDD</sequence>
<keyword evidence="4" id="KW-1185">Reference proteome</keyword>
<reference evidence="3 4" key="2">
    <citation type="journal article" date="2021" name="Int. J. Syst. Evol. Microbiol.">
        <title>Roseibium litorale sp. nov., isolated from a tidal flat sediment and proposal for the reclassification of Labrenzia polysiphoniae as Roseibium polysiphoniae comb. nov.</title>
        <authorList>
            <person name="Liu Y."/>
            <person name="Pei T."/>
            <person name="Du J."/>
            <person name="Chao M."/>
            <person name="Deng M.R."/>
            <person name="Zhu H."/>
        </authorList>
    </citation>
    <scope>NUCLEOTIDE SEQUENCE [LARGE SCALE GENOMIC DNA]</scope>
    <source>
        <strain evidence="3 4">4C16A</strain>
    </source>
</reference>
<protein>
    <submittedName>
        <fullName evidence="3">PepSY domain-containing protein</fullName>
    </submittedName>
</protein>
<dbReference type="InterPro" id="IPR025711">
    <property type="entry name" value="PepSY"/>
</dbReference>
<accession>A0ABR9CTD2</accession>
<dbReference type="Gene3D" id="3.10.450.40">
    <property type="match status" value="1"/>
</dbReference>
<name>A0ABR9CTD2_9HYPH</name>